<evidence type="ECO:0000313" key="6">
    <source>
        <dbReference type="EMBL" id="RPD67251.1"/>
    </source>
</evidence>
<keyword evidence="4" id="KW-1133">Transmembrane helix</keyword>
<dbReference type="PANTHER" id="PTHR43791:SF36">
    <property type="entry name" value="TRANSPORTER, PUTATIVE (AFU_ORTHOLOGUE AFUA_6G08340)-RELATED"/>
    <property type="match status" value="1"/>
</dbReference>
<accession>A0A5C2SVF2</accession>
<gene>
    <name evidence="6" type="ORF">L227DRAFT_605651</name>
</gene>
<keyword evidence="3" id="KW-0812">Transmembrane</keyword>
<organism evidence="6 7">
    <name type="scientific">Lentinus tigrinus ALCF2SS1-6</name>
    <dbReference type="NCBI Taxonomy" id="1328759"/>
    <lineage>
        <taxon>Eukaryota</taxon>
        <taxon>Fungi</taxon>
        <taxon>Dikarya</taxon>
        <taxon>Basidiomycota</taxon>
        <taxon>Agaricomycotina</taxon>
        <taxon>Agaricomycetes</taxon>
        <taxon>Polyporales</taxon>
        <taxon>Polyporaceae</taxon>
        <taxon>Lentinus</taxon>
    </lineage>
</organism>
<evidence type="ECO:0000256" key="4">
    <source>
        <dbReference type="ARBA" id="ARBA00022989"/>
    </source>
</evidence>
<dbReference type="OrthoDB" id="6730379at2759"/>
<sequence>MVDNLCVPRHSGLGVPTNRPNVFLSASTRPSAWGAVLAYTAAFKNFVGLIIVRTLLATGLGSSLDRREEQALVIGAFYSMNGFQQCVGSLIAYGVAQLEGQALKNWQIHFTGSDPGVVIAEPRSGQPHACAKREVAVGVPGQFPPSWVCLIPFRLVSGSNAKTTANHVVSNFGEWARVLAQMPELTTFHGIRFFYEVACTDSASLALSLSDRSRARKNDEVASVLAWKCPKLRRLDHCDDTLERRITRGSNPDAYACSAGAQNYTGSRQSYLRIAISSNIKMANCVKDASGADSSTKGEGRILKHTRTGVRDEYVEVDPEAGKMSITATVVTKFIAYARLDVPTYGRMDVQSRLAESADDHFDRTVVWQTLKKTMGIVSSVHPEVRADNVAAMSPTVK</sequence>
<dbReference type="PANTHER" id="PTHR43791">
    <property type="entry name" value="PERMEASE-RELATED"/>
    <property type="match status" value="1"/>
</dbReference>
<proteinExistence type="predicted"/>
<dbReference type="STRING" id="1328759.A0A5C2SVF2"/>
<name>A0A5C2SVF2_9APHY</name>
<dbReference type="AlphaFoldDB" id="A0A5C2SVF2"/>
<keyword evidence="2" id="KW-0813">Transport</keyword>
<evidence type="ECO:0000256" key="5">
    <source>
        <dbReference type="ARBA" id="ARBA00023136"/>
    </source>
</evidence>
<dbReference type="Proteomes" id="UP000313359">
    <property type="component" value="Unassembled WGS sequence"/>
</dbReference>
<comment type="subcellular location">
    <subcellularLocation>
        <location evidence="1">Membrane</location>
        <topology evidence="1">Multi-pass membrane protein</topology>
    </subcellularLocation>
</comment>
<dbReference type="GO" id="GO:0022857">
    <property type="term" value="F:transmembrane transporter activity"/>
    <property type="evidence" value="ECO:0007669"/>
    <property type="project" value="TreeGrafter"/>
</dbReference>
<evidence type="ECO:0000256" key="1">
    <source>
        <dbReference type="ARBA" id="ARBA00004141"/>
    </source>
</evidence>
<protein>
    <submittedName>
        <fullName evidence="6">Uncharacterized protein</fullName>
    </submittedName>
</protein>
<dbReference type="GO" id="GO:0016020">
    <property type="term" value="C:membrane"/>
    <property type="evidence" value="ECO:0007669"/>
    <property type="project" value="UniProtKB-SubCell"/>
</dbReference>
<reference evidence="6" key="1">
    <citation type="journal article" date="2018" name="Genome Biol. Evol.">
        <title>Genomics and development of Lentinus tigrinus, a white-rot wood-decaying mushroom with dimorphic fruiting bodies.</title>
        <authorList>
            <person name="Wu B."/>
            <person name="Xu Z."/>
            <person name="Knudson A."/>
            <person name="Carlson A."/>
            <person name="Chen N."/>
            <person name="Kovaka S."/>
            <person name="LaButti K."/>
            <person name="Lipzen A."/>
            <person name="Pennachio C."/>
            <person name="Riley R."/>
            <person name="Schakwitz W."/>
            <person name="Umezawa K."/>
            <person name="Ohm R.A."/>
            <person name="Grigoriev I.V."/>
            <person name="Nagy L.G."/>
            <person name="Gibbons J."/>
            <person name="Hibbett D."/>
        </authorList>
    </citation>
    <scope>NUCLEOTIDE SEQUENCE [LARGE SCALE GENOMIC DNA]</scope>
    <source>
        <strain evidence="6">ALCF2SS1-6</strain>
    </source>
</reference>
<keyword evidence="5" id="KW-0472">Membrane</keyword>
<evidence type="ECO:0000256" key="3">
    <source>
        <dbReference type="ARBA" id="ARBA00022692"/>
    </source>
</evidence>
<evidence type="ECO:0000256" key="2">
    <source>
        <dbReference type="ARBA" id="ARBA00022448"/>
    </source>
</evidence>
<keyword evidence="7" id="KW-1185">Reference proteome</keyword>
<evidence type="ECO:0000313" key="7">
    <source>
        <dbReference type="Proteomes" id="UP000313359"/>
    </source>
</evidence>
<dbReference type="EMBL" id="ML122250">
    <property type="protein sequence ID" value="RPD67251.1"/>
    <property type="molecule type" value="Genomic_DNA"/>
</dbReference>